<proteinExistence type="predicted"/>
<name>A0A8H3C8X2_9AGAM</name>
<dbReference type="AlphaFoldDB" id="A0A8H3C8X2"/>
<sequence>MRGIEPSRPPFQLVRRDAKYGQADCNGPSFLVRLDSQKHLDFALASSRGVEQNERVHWKCVAAADNKRGAGDDEGNE</sequence>
<dbReference type="OrthoDB" id="6274823at2759"/>
<dbReference type="Proteomes" id="UP000663831">
    <property type="component" value="Unassembled WGS sequence"/>
</dbReference>
<gene>
    <name evidence="1" type="ORF">RDB_LOCUS95312</name>
</gene>
<comment type="caution">
    <text evidence="1">The sequence shown here is derived from an EMBL/GenBank/DDBJ whole genome shotgun (WGS) entry which is preliminary data.</text>
</comment>
<reference evidence="1" key="1">
    <citation type="submission" date="2021-01" db="EMBL/GenBank/DDBJ databases">
        <authorList>
            <person name="Kaushik A."/>
        </authorList>
    </citation>
    <scope>NUCLEOTIDE SEQUENCE</scope>
    <source>
        <strain evidence="1">AG3-1AP</strain>
    </source>
</reference>
<accession>A0A8H3C8X2</accession>
<evidence type="ECO:0000313" key="2">
    <source>
        <dbReference type="Proteomes" id="UP000663831"/>
    </source>
</evidence>
<protein>
    <submittedName>
        <fullName evidence="1">Uncharacterized protein</fullName>
    </submittedName>
</protein>
<evidence type="ECO:0000313" key="1">
    <source>
        <dbReference type="EMBL" id="CAE6478197.1"/>
    </source>
</evidence>
<organism evidence="1 2">
    <name type="scientific">Rhizoctonia solani</name>
    <dbReference type="NCBI Taxonomy" id="456999"/>
    <lineage>
        <taxon>Eukaryota</taxon>
        <taxon>Fungi</taxon>
        <taxon>Dikarya</taxon>
        <taxon>Basidiomycota</taxon>
        <taxon>Agaricomycotina</taxon>
        <taxon>Agaricomycetes</taxon>
        <taxon>Cantharellales</taxon>
        <taxon>Ceratobasidiaceae</taxon>
        <taxon>Rhizoctonia</taxon>
    </lineage>
</organism>
<dbReference type="EMBL" id="CAJMWV010003206">
    <property type="protein sequence ID" value="CAE6478197.1"/>
    <property type="molecule type" value="Genomic_DNA"/>
</dbReference>